<dbReference type="Proteomes" id="UP000252995">
    <property type="component" value="Unassembled WGS sequence"/>
</dbReference>
<organism evidence="1 2">
    <name type="scientific">Marinobacter pelagius</name>
    <dbReference type="NCBI Taxonomy" id="379482"/>
    <lineage>
        <taxon>Bacteria</taxon>
        <taxon>Pseudomonadati</taxon>
        <taxon>Pseudomonadota</taxon>
        <taxon>Gammaproteobacteria</taxon>
        <taxon>Pseudomonadales</taxon>
        <taxon>Marinobacteraceae</taxon>
        <taxon>Marinobacter</taxon>
    </lineage>
</organism>
<sequence>MTKEVQSIYETIDDPIYIDAYDESVPIKDVYPERTTIAYKNHNFHIYAACYHERAKYITSAGSVVKSSLSPARCKIVEEYIRRCRKVSKGYIVHILSIFDWLEEHERMNFIYSHKDAFETYYRFTEYLYREARGSAIKGKSRTRGSLKKIQYGMQFFLSISSGLKMETLKNSALKIDQKGAYSDPQTRRASENDVKIFWKLNLRHFEAIASFLLNNQERPLIVPRQDIGFQDYKQWTFRLDSLSLEDSRSSGRDSGQDQFFDENDNFIFDAEAVKKRVKELGHRRYLGVNHRKYCAQLISEDEFFTLHLFRKAGIHFSHLLLMASGCNIEQLEGVDFSLPLSKSSDAKRQAVTKARAGYSKKPMRFSAKFLPLWRKYLKIRKLTVDKYDQDFGNLGIPLVSEKSYQTNRSFQLSQANANLLRISNTNQVGFPPNAETPLSKSGRDFKTINFLDLTNGDISKVSKIMGRSPEVTRKNYNYKSFEDSARELTSFFDALTKAVSIKAKTYSASVPIHTSGARIHTGSCEANEEAPAQIQGVTEFAPQPRCSAPLTCFFCVHFGHHADIQDIKLILSAKAWLRKQTKEVSRNIDEHVEKFLPIMERIDDIIDDFRNTSEEHGLVYDKALSEVEAGNYSKYWRNKIDAFMNALEA</sequence>
<protein>
    <submittedName>
        <fullName evidence="1">Uncharacterized protein</fullName>
    </submittedName>
</protein>
<dbReference type="RefSeq" id="WP_113862486.1">
    <property type="nucleotide sequence ID" value="NZ_QNRO01000007.1"/>
</dbReference>
<dbReference type="OrthoDB" id="5366218at2"/>
<dbReference type="EMBL" id="QNRO01000007">
    <property type="protein sequence ID" value="RBP30729.1"/>
    <property type="molecule type" value="Genomic_DNA"/>
</dbReference>
<evidence type="ECO:0000313" key="1">
    <source>
        <dbReference type="EMBL" id="RBP30729.1"/>
    </source>
</evidence>
<evidence type="ECO:0000313" key="2">
    <source>
        <dbReference type="Proteomes" id="UP000252995"/>
    </source>
</evidence>
<gene>
    <name evidence="1" type="ORF">DET50_107144</name>
</gene>
<proteinExistence type="predicted"/>
<name>A0A366GT27_9GAMM</name>
<accession>A0A366GT27</accession>
<dbReference type="AlphaFoldDB" id="A0A366GT27"/>
<reference evidence="1 2" key="1">
    <citation type="submission" date="2018-06" db="EMBL/GenBank/DDBJ databases">
        <title>Freshwater and sediment microbial communities from various areas in North America, analyzing microbe dynamics in response to fracking.</title>
        <authorList>
            <person name="Lamendella R."/>
        </authorList>
    </citation>
    <scope>NUCLEOTIDE SEQUENCE [LARGE SCALE GENOMIC DNA]</scope>
    <source>
        <strain evidence="1 2">114J</strain>
    </source>
</reference>
<comment type="caution">
    <text evidence="1">The sequence shown here is derived from an EMBL/GenBank/DDBJ whole genome shotgun (WGS) entry which is preliminary data.</text>
</comment>